<organism evidence="2 3">
    <name type="scientific">Clitoria ternatea</name>
    <name type="common">Butterfly pea</name>
    <dbReference type="NCBI Taxonomy" id="43366"/>
    <lineage>
        <taxon>Eukaryota</taxon>
        <taxon>Viridiplantae</taxon>
        <taxon>Streptophyta</taxon>
        <taxon>Embryophyta</taxon>
        <taxon>Tracheophyta</taxon>
        <taxon>Spermatophyta</taxon>
        <taxon>Magnoliopsida</taxon>
        <taxon>eudicotyledons</taxon>
        <taxon>Gunneridae</taxon>
        <taxon>Pentapetalae</taxon>
        <taxon>rosids</taxon>
        <taxon>fabids</taxon>
        <taxon>Fabales</taxon>
        <taxon>Fabaceae</taxon>
        <taxon>Papilionoideae</taxon>
        <taxon>50 kb inversion clade</taxon>
        <taxon>NPAAA clade</taxon>
        <taxon>indigoferoid/millettioid clade</taxon>
        <taxon>Phaseoleae</taxon>
        <taxon>Clitoria</taxon>
    </lineage>
</organism>
<dbReference type="EMBL" id="JAYKXN010000004">
    <property type="protein sequence ID" value="KAK7294557.1"/>
    <property type="molecule type" value="Genomic_DNA"/>
</dbReference>
<keyword evidence="1" id="KW-1133">Transmembrane helix</keyword>
<gene>
    <name evidence="2" type="ORF">RJT34_17446</name>
</gene>
<sequence>MRRLVPYLWCLTVGILMSNVIPFSMMSFSFDTLHNFCQHYFPIMCCHIKSLNIDKNTLRSNSSEAVTQMDDSVNLSSKVNT</sequence>
<name>A0AAN9PEV2_CLITE</name>
<dbReference type="Proteomes" id="UP001359559">
    <property type="component" value="Unassembled WGS sequence"/>
</dbReference>
<evidence type="ECO:0000256" key="1">
    <source>
        <dbReference type="SAM" id="Phobius"/>
    </source>
</evidence>
<comment type="caution">
    <text evidence="2">The sequence shown here is derived from an EMBL/GenBank/DDBJ whole genome shotgun (WGS) entry which is preliminary data.</text>
</comment>
<keyword evidence="1" id="KW-0472">Membrane</keyword>
<protein>
    <submittedName>
        <fullName evidence="2">Uncharacterized protein</fullName>
    </submittedName>
</protein>
<reference evidence="2 3" key="1">
    <citation type="submission" date="2024-01" db="EMBL/GenBank/DDBJ databases">
        <title>The genomes of 5 underutilized Papilionoideae crops provide insights into root nodulation and disease resistance.</title>
        <authorList>
            <person name="Yuan L."/>
        </authorList>
    </citation>
    <scope>NUCLEOTIDE SEQUENCE [LARGE SCALE GENOMIC DNA]</scope>
    <source>
        <strain evidence="2">LY-2023</strain>
        <tissue evidence="2">Leaf</tissue>
    </source>
</reference>
<evidence type="ECO:0000313" key="2">
    <source>
        <dbReference type="EMBL" id="KAK7294557.1"/>
    </source>
</evidence>
<feature type="transmembrane region" description="Helical" evidence="1">
    <location>
        <begin position="7"/>
        <end position="30"/>
    </location>
</feature>
<proteinExistence type="predicted"/>
<accession>A0AAN9PEV2</accession>
<evidence type="ECO:0000313" key="3">
    <source>
        <dbReference type="Proteomes" id="UP001359559"/>
    </source>
</evidence>
<keyword evidence="1" id="KW-0812">Transmembrane</keyword>
<dbReference type="AlphaFoldDB" id="A0AAN9PEV2"/>
<keyword evidence="3" id="KW-1185">Reference proteome</keyword>